<keyword evidence="11 15" id="KW-1133">Transmembrane helix</keyword>
<evidence type="ECO:0000256" key="4">
    <source>
        <dbReference type="ARBA" id="ARBA00022475"/>
    </source>
</evidence>
<dbReference type="Pfam" id="PF00512">
    <property type="entry name" value="HisKA"/>
    <property type="match status" value="1"/>
</dbReference>
<keyword evidence="7 15" id="KW-0812">Transmembrane</keyword>
<dbReference type="Gene3D" id="3.30.450.20">
    <property type="entry name" value="PAS domain"/>
    <property type="match status" value="2"/>
</dbReference>
<keyword evidence="9" id="KW-0418">Kinase</keyword>
<evidence type="ECO:0000313" key="17">
    <source>
        <dbReference type="EMBL" id="MEQ6290162.1"/>
    </source>
</evidence>
<evidence type="ECO:0000256" key="6">
    <source>
        <dbReference type="ARBA" id="ARBA00022679"/>
    </source>
</evidence>
<dbReference type="Pfam" id="PF02518">
    <property type="entry name" value="HATPase_c"/>
    <property type="match status" value="1"/>
</dbReference>
<keyword evidence="10 17" id="KW-0067">ATP-binding</keyword>
<evidence type="ECO:0000259" key="16">
    <source>
        <dbReference type="PROSITE" id="PS50109"/>
    </source>
</evidence>
<feature type="coiled-coil region" evidence="14">
    <location>
        <begin position="337"/>
        <end position="399"/>
    </location>
</feature>
<dbReference type="PIRSF" id="PIRSF036431">
    <property type="entry name" value="STHK_DctB"/>
    <property type="match status" value="1"/>
</dbReference>
<evidence type="ECO:0000256" key="5">
    <source>
        <dbReference type="ARBA" id="ARBA00022553"/>
    </source>
</evidence>
<sequence length="626" mass="68712">MITSRIRKPLVWGGILVLLVLLCSLVTYRVSYRTGVESLRENGNRQLELHARGVESEIERYIWLPRVLGLHIPTRTLLEGDTPALRGSSDHFAPLRREVNEYLEGMNARSGTLALYVLDISGRVLAASNWRRIDSYVGEDLSTRPYFVEAMNGGQGQFYGLDSLSGEPGYYLSSPLRVGDRIIGVAVVKVKLAQLEHGWRKANSNALVTDENGVIILAAHPAWYLRAMQPISAERRQQLALSLQYHWALLPELSLAERVALSPGLEQWGVADEKNPLRVYRYLVQSRTLNDTRWKLTLLSPLGEVRAAALTHALLAAALAAFVTLLIIAMNERRKALATKLAAREALEAANSELERRITERTADLKASNDRLRAEIREREQAEQNLRQTQSELIQAGKLAVIGQMSTSIAHELNQPLAALRTLSGNTVKFLQRGKLDIASANLNTIAELVERMGKITASLRSFARRSEHAGGRARLAAAVDAALFLLHSRLSHEPVLVEQRFAEAELAIDQTRLEQILVNLLANAMDALQGQPDARIVLSGQRLEDSYRLAVSDNGSGLPEHVMKHLFEPFFTTKPAERGLGLGLTLSASLAAAAGGALSAGPSALGGAEFVLILPLCPEEDAAHV</sequence>
<dbReference type="InterPro" id="IPR036097">
    <property type="entry name" value="HisK_dim/P_sf"/>
</dbReference>
<keyword evidence="5" id="KW-0597">Phosphoprotein</keyword>
<dbReference type="Gene3D" id="3.30.565.10">
    <property type="entry name" value="Histidine kinase-like ATPase, C-terminal domain"/>
    <property type="match status" value="1"/>
</dbReference>
<keyword evidence="13 15" id="KW-0472">Membrane</keyword>
<evidence type="ECO:0000256" key="7">
    <source>
        <dbReference type="ARBA" id="ARBA00022692"/>
    </source>
</evidence>
<dbReference type="PANTHER" id="PTHR43065">
    <property type="entry name" value="SENSOR HISTIDINE KINASE"/>
    <property type="match status" value="1"/>
</dbReference>
<dbReference type="EMBL" id="JBEFLD010000003">
    <property type="protein sequence ID" value="MEQ6290162.1"/>
    <property type="molecule type" value="Genomic_DNA"/>
</dbReference>
<proteinExistence type="predicted"/>
<feature type="domain" description="Histidine kinase" evidence="16">
    <location>
        <begin position="408"/>
        <end position="619"/>
    </location>
</feature>
<dbReference type="InterPro" id="IPR004358">
    <property type="entry name" value="Sig_transdc_His_kin-like_C"/>
</dbReference>
<dbReference type="InterPro" id="IPR003661">
    <property type="entry name" value="HisK_dim/P_dom"/>
</dbReference>
<reference evidence="17" key="1">
    <citation type="submission" date="2024-06" db="EMBL/GenBank/DDBJ databases">
        <title>Genome sequence of Vogesella sp. MAHUQ-64.</title>
        <authorList>
            <person name="Huq M.A."/>
        </authorList>
    </citation>
    <scope>NUCLEOTIDE SEQUENCE</scope>
    <source>
        <strain evidence="17">MAHUQ-64</strain>
    </source>
</reference>
<accession>A0ABV1M1U8</accession>
<dbReference type="SUPFAM" id="SSF47384">
    <property type="entry name" value="Homodimeric domain of signal transducing histidine kinase"/>
    <property type="match status" value="1"/>
</dbReference>
<comment type="subcellular location">
    <subcellularLocation>
        <location evidence="2">Cell membrane</location>
        <topology evidence="2">Multi-pass membrane protein</topology>
    </subcellularLocation>
</comment>
<protein>
    <recommendedName>
        <fullName evidence="3">histidine kinase</fullName>
        <ecNumber evidence="3">2.7.13.3</ecNumber>
    </recommendedName>
</protein>
<dbReference type="Gene3D" id="1.10.287.130">
    <property type="match status" value="1"/>
</dbReference>
<evidence type="ECO:0000256" key="11">
    <source>
        <dbReference type="ARBA" id="ARBA00022989"/>
    </source>
</evidence>
<keyword evidence="12" id="KW-0902">Two-component regulatory system</keyword>
<comment type="catalytic activity">
    <reaction evidence="1">
        <text>ATP + protein L-histidine = ADP + protein N-phospho-L-histidine.</text>
        <dbReference type="EC" id="2.7.13.3"/>
    </reaction>
</comment>
<organism evidence="17 18">
    <name type="scientific">Vogesella oryzagri</name>
    <dbReference type="NCBI Taxonomy" id="3160864"/>
    <lineage>
        <taxon>Bacteria</taxon>
        <taxon>Pseudomonadati</taxon>
        <taxon>Pseudomonadota</taxon>
        <taxon>Betaproteobacteria</taxon>
        <taxon>Neisseriales</taxon>
        <taxon>Chromobacteriaceae</taxon>
        <taxon>Vogesella</taxon>
    </lineage>
</organism>
<dbReference type="RefSeq" id="WP_349585399.1">
    <property type="nucleotide sequence ID" value="NZ_JBEFLD010000003.1"/>
</dbReference>
<dbReference type="InterPro" id="IPR003594">
    <property type="entry name" value="HATPase_dom"/>
</dbReference>
<dbReference type="EC" id="2.7.13.3" evidence="3"/>
<dbReference type="InterPro" id="IPR017055">
    <property type="entry name" value="Sig_transdc_His_kinase_DctB"/>
</dbReference>
<dbReference type="InterPro" id="IPR033479">
    <property type="entry name" value="dCache_1"/>
</dbReference>
<evidence type="ECO:0000256" key="1">
    <source>
        <dbReference type="ARBA" id="ARBA00000085"/>
    </source>
</evidence>
<keyword evidence="14" id="KW-0175">Coiled coil</keyword>
<evidence type="ECO:0000256" key="8">
    <source>
        <dbReference type="ARBA" id="ARBA00022741"/>
    </source>
</evidence>
<evidence type="ECO:0000256" key="12">
    <source>
        <dbReference type="ARBA" id="ARBA00023012"/>
    </source>
</evidence>
<dbReference type="PRINTS" id="PR00344">
    <property type="entry name" value="BCTRLSENSOR"/>
</dbReference>
<dbReference type="SUPFAM" id="SSF55874">
    <property type="entry name" value="ATPase domain of HSP90 chaperone/DNA topoisomerase II/histidine kinase"/>
    <property type="match status" value="1"/>
</dbReference>
<evidence type="ECO:0000256" key="15">
    <source>
        <dbReference type="SAM" id="Phobius"/>
    </source>
</evidence>
<dbReference type="Pfam" id="PF02743">
    <property type="entry name" value="dCache_1"/>
    <property type="match status" value="1"/>
</dbReference>
<keyword evidence="4" id="KW-1003">Cell membrane</keyword>
<dbReference type="GO" id="GO:0005524">
    <property type="term" value="F:ATP binding"/>
    <property type="evidence" value="ECO:0007669"/>
    <property type="project" value="UniProtKB-KW"/>
</dbReference>
<dbReference type="SMART" id="SM00388">
    <property type="entry name" value="HisKA"/>
    <property type="match status" value="1"/>
</dbReference>
<keyword evidence="8" id="KW-0547">Nucleotide-binding</keyword>
<dbReference type="Proteomes" id="UP001433638">
    <property type="component" value="Unassembled WGS sequence"/>
</dbReference>
<keyword evidence="6" id="KW-0808">Transferase</keyword>
<evidence type="ECO:0000256" key="14">
    <source>
        <dbReference type="SAM" id="Coils"/>
    </source>
</evidence>
<evidence type="ECO:0000313" key="18">
    <source>
        <dbReference type="Proteomes" id="UP001433638"/>
    </source>
</evidence>
<keyword evidence="18" id="KW-1185">Reference proteome</keyword>
<name>A0ABV1M1U8_9NEIS</name>
<dbReference type="InterPro" id="IPR005467">
    <property type="entry name" value="His_kinase_dom"/>
</dbReference>
<dbReference type="CDD" id="cd12914">
    <property type="entry name" value="PDC1_DGC_like"/>
    <property type="match status" value="1"/>
</dbReference>
<dbReference type="SUPFAM" id="SSF103190">
    <property type="entry name" value="Sensory domain-like"/>
    <property type="match status" value="1"/>
</dbReference>
<evidence type="ECO:0000256" key="2">
    <source>
        <dbReference type="ARBA" id="ARBA00004651"/>
    </source>
</evidence>
<evidence type="ECO:0000256" key="13">
    <source>
        <dbReference type="ARBA" id="ARBA00023136"/>
    </source>
</evidence>
<evidence type="ECO:0000256" key="10">
    <source>
        <dbReference type="ARBA" id="ARBA00022840"/>
    </source>
</evidence>
<feature type="transmembrane region" description="Helical" evidence="15">
    <location>
        <begin position="309"/>
        <end position="330"/>
    </location>
</feature>
<dbReference type="InterPro" id="IPR029151">
    <property type="entry name" value="Sensor-like_sf"/>
</dbReference>
<dbReference type="CDD" id="cd00082">
    <property type="entry name" value="HisKA"/>
    <property type="match status" value="1"/>
</dbReference>
<evidence type="ECO:0000256" key="9">
    <source>
        <dbReference type="ARBA" id="ARBA00022777"/>
    </source>
</evidence>
<evidence type="ECO:0000256" key="3">
    <source>
        <dbReference type="ARBA" id="ARBA00012438"/>
    </source>
</evidence>
<dbReference type="InterPro" id="IPR036890">
    <property type="entry name" value="HATPase_C_sf"/>
</dbReference>
<gene>
    <name evidence="17" type="ORF">ABNW52_05980</name>
</gene>
<dbReference type="PANTHER" id="PTHR43065:SF46">
    <property type="entry name" value="C4-DICARBOXYLATE TRANSPORT SENSOR PROTEIN DCTB"/>
    <property type="match status" value="1"/>
</dbReference>
<dbReference type="PROSITE" id="PS50109">
    <property type="entry name" value="HIS_KIN"/>
    <property type="match status" value="1"/>
</dbReference>
<comment type="caution">
    <text evidence="17">The sequence shown here is derived from an EMBL/GenBank/DDBJ whole genome shotgun (WGS) entry which is preliminary data.</text>
</comment>
<dbReference type="SMART" id="SM00387">
    <property type="entry name" value="HATPase_c"/>
    <property type="match status" value="1"/>
</dbReference>